<dbReference type="PROSITE" id="PS50222">
    <property type="entry name" value="EF_HAND_2"/>
    <property type="match status" value="1"/>
</dbReference>
<name>A0AB34IHG4_PRYPA</name>
<feature type="transmembrane region" description="Helical" evidence="2">
    <location>
        <begin position="405"/>
        <end position="428"/>
    </location>
</feature>
<feature type="transmembrane region" description="Helical" evidence="2">
    <location>
        <begin position="469"/>
        <end position="487"/>
    </location>
</feature>
<dbReference type="EMBL" id="JBGBPQ010000027">
    <property type="protein sequence ID" value="KAL1498796.1"/>
    <property type="molecule type" value="Genomic_DNA"/>
</dbReference>
<evidence type="ECO:0000256" key="2">
    <source>
        <dbReference type="SAM" id="Phobius"/>
    </source>
</evidence>
<evidence type="ECO:0000313" key="6">
    <source>
        <dbReference type="Proteomes" id="UP001515480"/>
    </source>
</evidence>
<feature type="region of interest" description="Disordered" evidence="1">
    <location>
        <begin position="691"/>
        <end position="716"/>
    </location>
</feature>
<feature type="transmembrane region" description="Helical" evidence="2">
    <location>
        <begin position="534"/>
        <end position="554"/>
    </location>
</feature>
<dbReference type="GO" id="GO:0005509">
    <property type="term" value="F:calcium ion binding"/>
    <property type="evidence" value="ECO:0007669"/>
    <property type="project" value="InterPro"/>
</dbReference>
<feature type="transmembrane region" description="Helical" evidence="2">
    <location>
        <begin position="507"/>
        <end position="528"/>
    </location>
</feature>
<keyword evidence="2" id="KW-1133">Transmembrane helix</keyword>
<evidence type="ECO:0000256" key="3">
    <source>
        <dbReference type="SAM" id="SignalP"/>
    </source>
</evidence>
<proteinExistence type="predicted"/>
<feature type="transmembrane region" description="Helical" evidence="2">
    <location>
        <begin position="440"/>
        <end position="463"/>
    </location>
</feature>
<accession>A0AB34IHG4</accession>
<protein>
    <recommendedName>
        <fullName evidence="4">EF-hand domain-containing protein</fullName>
    </recommendedName>
</protein>
<feature type="signal peptide" evidence="3">
    <location>
        <begin position="1"/>
        <end position="19"/>
    </location>
</feature>
<evidence type="ECO:0000256" key="1">
    <source>
        <dbReference type="SAM" id="MobiDB-lite"/>
    </source>
</evidence>
<comment type="caution">
    <text evidence="5">The sequence shown here is derived from an EMBL/GenBank/DDBJ whole genome shotgun (WGS) entry which is preliminary data.</text>
</comment>
<feature type="chain" id="PRO_5044225248" description="EF-hand domain-containing protein" evidence="3">
    <location>
        <begin position="20"/>
        <end position="716"/>
    </location>
</feature>
<keyword evidence="2" id="KW-0812">Transmembrane</keyword>
<keyword evidence="6" id="KW-1185">Reference proteome</keyword>
<feature type="domain" description="EF-hand" evidence="4">
    <location>
        <begin position="581"/>
        <end position="616"/>
    </location>
</feature>
<dbReference type="InterPro" id="IPR002048">
    <property type="entry name" value="EF_hand_dom"/>
</dbReference>
<organism evidence="5 6">
    <name type="scientific">Prymnesium parvum</name>
    <name type="common">Toxic golden alga</name>
    <dbReference type="NCBI Taxonomy" id="97485"/>
    <lineage>
        <taxon>Eukaryota</taxon>
        <taxon>Haptista</taxon>
        <taxon>Haptophyta</taxon>
        <taxon>Prymnesiophyceae</taxon>
        <taxon>Prymnesiales</taxon>
        <taxon>Prymnesiaceae</taxon>
        <taxon>Prymnesium</taxon>
    </lineage>
</organism>
<dbReference type="Proteomes" id="UP001515480">
    <property type="component" value="Unassembled WGS sequence"/>
</dbReference>
<evidence type="ECO:0000313" key="5">
    <source>
        <dbReference type="EMBL" id="KAL1498796.1"/>
    </source>
</evidence>
<sequence length="716" mass="77435">MRRGSFLALAALASRPAVASYGGGTYDTFDLTPQSPPPPSPPPLAPWPPGVVCEHSCANGFEDYCDDFEPFAVAACAVGTDCSDCGPRSVCTSCPPACRDRGLRLGRASYCWEHQFTGGECVAACNNWECGYPACSRAQKIEQCVKEQSGLTRAALVSPPANLTAGGEVAGSIADGAAAAVEVALAIDQITINFDSNINSMRARLEFRVRFKWRDSRLRTMPCRELLAEMFTATTATTDAERALIDPYKQVVWWPQLLVQGDSVDFRKASTVKLVTSSVKTHAAAAINWTEPALALPPDGGALCIDCIEQNLSLTHEYALPLWEYSAFPFDSHNITLLLGVPGAHLFNCHLLLGTSVDQSKLLPTTGEWGFVDGNPIATVHPRLQSGAVDLSQCELRMTVKRNSIVFLIKQVVTSILVVYAGLCAPFLDAEDHTGDRVALILVSALIVVVSFQADFGLGKISYLMWFDYFNLTQMGVLALALIETLVEHRAAIGQWPEAQRVALSKVGTPALLLGAYPLTLASVFLYGAGDTTAALVLFGVGAVCLVAACVLSYRRLVRRAEQGASKLIRKLQRTPVVSEEFVPLLRQLYRLYDAEGNNMLSVDAVRRMMRQVLKHASAAEYARILERAMGSSGADISFEALRDAIELYKEELTKRSPRAEEGAGARGRRPSMTSHCPASRISHMLATALPAARKRGHAEATSRVSPAPASLPLHH</sequence>
<keyword evidence="2" id="KW-0472">Membrane</keyword>
<keyword evidence="3" id="KW-0732">Signal</keyword>
<dbReference type="AlphaFoldDB" id="A0AB34IHG4"/>
<gene>
    <name evidence="5" type="ORF">AB1Y20_014103</name>
</gene>
<reference evidence="5 6" key="1">
    <citation type="journal article" date="2024" name="Science">
        <title>Giant polyketide synthase enzymes in the biosynthesis of giant marine polyether toxins.</title>
        <authorList>
            <person name="Fallon T.R."/>
            <person name="Shende V.V."/>
            <person name="Wierzbicki I.H."/>
            <person name="Pendleton A.L."/>
            <person name="Watervoot N.F."/>
            <person name="Auber R.P."/>
            <person name="Gonzalez D.J."/>
            <person name="Wisecaver J.H."/>
            <person name="Moore B.S."/>
        </authorList>
    </citation>
    <scope>NUCLEOTIDE SEQUENCE [LARGE SCALE GENOMIC DNA]</scope>
    <source>
        <strain evidence="5 6">12B1</strain>
    </source>
</reference>
<feature type="region of interest" description="Disordered" evidence="1">
    <location>
        <begin position="656"/>
        <end position="677"/>
    </location>
</feature>
<evidence type="ECO:0000259" key="4">
    <source>
        <dbReference type="PROSITE" id="PS50222"/>
    </source>
</evidence>